<evidence type="ECO:0000313" key="2">
    <source>
        <dbReference type="EMBL" id="ADD05235.1"/>
    </source>
</evidence>
<evidence type="ECO:0000313" key="5">
    <source>
        <dbReference type="Proteomes" id="UP000011543"/>
    </source>
</evidence>
<gene>
    <name evidence="2" type="ordered locus">Nmag_1659</name>
    <name evidence="3" type="ORF">C500_20818</name>
</gene>
<reference evidence="3 5" key="3">
    <citation type="journal article" date="2014" name="PLoS Genet.">
        <title>Phylogenetically driven sequencing of extremely halophilic archaea reveals strategies for static and dynamic osmo-response.</title>
        <authorList>
            <person name="Becker E.A."/>
            <person name="Seitzer P.M."/>
            <person name="Tritt A."/>
            <person name="Larsen D."/>
            <person name="Krusor M."/>
            <person name="Yao A.I."/>
            <person name="Wu D."/>
            <person name="Madern D."/>
            <person name="Eisen J.A."/>
            <person name="Darling A.E."/>
            <person name="Facciotti M.T."/>
        </authorList>
    </citation>
    <scope>NUCLEOTIDE SEQUENCE [LARGE SCALE GENOMIC DNA]</scope>
    <source>
        <strain evidence="5">ATCC 43099 / DSM 3394 / CCM 3739 / CIP 104546 / IAM 13178 / JCM 8861 / NBRC 102185 / NCIMB 2190 / MS3</strain>
        <strain evidence="3">MS-3</strain>
    </source>
</reference>
<dbReference type="RefSeq" id="WP_004217538.1">
    <property type="nucleotide sequence ID" value="NC_013922.1"/>
</dbReference>
<keyword evidence="3" id="KW-0378">Hydrolase</keyword>
<evidence type="ECO:0000313" key="4">
    <source>
        <dbReference type="Proteomes" id="UP000001879"/>
    </source>
</evidence>
<keyword evidence="4" id="KW-1185">Reference proteome</keyword>
<name>D3SUH7_NATMM</name>
<dbReference type="GeneID" id="8824494"/>
<reference evidence="4" key="1">
    <citation type="submission" date="2010-02" db="EMBL/GenBank/DDBJ databases">
        <title>Complete sequence of chromosome of Natrialba magadii ATCC 43099.</title>
        <authorList>
            <consortium name="US DOE Joint Genome Institute"/>
            <person name="Lucas S."/>
            <person name="Copeland A."/>
            <person name="Lapidus A."/>
            <person name="Cheng J.-F."/>
            <person name="Bruce D."/>
            <person name="Goodwin L."/>
            <person name="Pitluck S."/>
            <person name="Davenport K."/>
            <person name="Saunders E."/>
            <person name="Detter J.C."/>
            <person name="Han C."/>
            <person name="Tapia R."/>
            <person name="Land M."/>
            <person name="Hauser L."/>
            <person name="Kyrpides N."/>
            <person name="Mikhailova N."/>
            <person name="De Castro R.E."/>
            <person name="Maupin-Furlow J.A."/>
            <person name="Woyke T."/>
        </authorList>
    </citation>
    <scope>NUCLEOTIDE SEQUENCE [LARGE SCALE GENOMIC DNA]</scope>
    <source>
        <strain evidence="4">ATCC 43099 / DSM 3394 / CCM 3739 / CIP 104546 / IAM 13178 / JCM 8861 / NBRC 102185 / NCIMB 2190 / MS3</strain>
    </source>
</reference>
<dbReference type="STRING" id="547559.Nmag_1659"/>
<dbReference type="Proteomes" id="UP000011543">
    <property type="component" value="Unassembled WGS sequence"/>
</dbReference>
<dbReference type="InterPro" id="IPR044925">
    <property type="entry name" value="His-Me_finger_sf"/>
</dbReference>
<proteinExistence type="predicted"/>
<organism evidence="2 4">
    <name type="scientific">Natrialba magadii (strain ATCC 43099 / DSM 3394 / CCM 3739 / CIP 104546 / IAM 13178 / JCM 8861 / NBRC 102185 / NCIMB 2190 / MS3)</name>
    <name type="common">Natronobacterium magadii</name>
    <dbReference type="NCBI Taxonomy" id="547559"/>
    <lineage>
        <taxon>Archaea</taxon>
        <taxon>Methanobacteriati</taxon>
        <taxon>Methanobacteriota</taxon>
        <taxon>Stenosarchaea group</taxon>
        <taxon>Halobacteria</taxon>
        <taxon>Halobacteriales</taxon>
        <taxon>Natrialbaceae</taxon>
        <taxon>Natrialba</taxon>
    </lineage>
</organism>
<dbReference type="Proteomes" id="UP000001879">
    <property type="component" value="Chromosome"/>
</dbReference>
<dbReference type="EMBL" id="CP001932">
    <property type="protein sequence ID" value="ADD05235.1"/>
    <property type="molecule type" value="Genomic_DNA"/>
</dbReference>
<dbReference type="HOGENOM" id="CLU_1346441_0_0_2"/>
<dbReference type="InterPro" id="IPR003615">
    <property type="entry name" value="HNH_nuc"/>
</dbReference>
<dbReference type="SUPFAM" id="SSF54060">
    <property type="entry name" value="His-Me finger endonucleases"/>
    <property type="match status" value="1"/>
</dbReference>
<sequence length="203" mass="23654">MSEYSGRKYPWRDPEVLRELYIGRELSIHDISDTLACSSETVGRWLDEHGIETREPNWEKTPDELRDESWLREQYIEYNQSAEFLAERLDCAAPTVRTWLDKHGIERRSRTEAVKLSALHEPARYDVDTEGYARWRVFRDGQRQRVAVHRLLAVSEYGYEEVGQKVVHHKNGIPWDNRPANIEVLTAEEHGRIHANGKGGESA</sequence>
<dbReference type="eggNOG" id="arCOG03899">
    <property type="taxonomic scope" value="Archaea"/>
</dbReference>
<dbReference type="OrthoDB" id="165339at2157"/>
<keyword evidence="3" id="KW-0540">Nuclease</keyword>
<dbReference type="PaxDb" id="547559-Nmag_1659"/>
<evidence type="ECO:0000313" key="3">
    <source>
        <dbReference type="EMBL" id="ELY23081.1"/>
    </source>
</evidence>
<dbReference type="KEGG" id="nmg:Nmag_1659"/>
<dbReference type="GO" id="GO:0004519">
    <property type="term" value="F:endonuclease activity"/>
    <property type="evidence" value="ECO:0007669"/>
    <property type="project" value="UniProtKB-KW"/>
</dbReference>
<reference evidence="2" key="4">
    <citation type="submission" date="2016-09" db="EMBL/GenBank/DDBJ databases">
        <authorList>
            <person name="Pfeiffer F."/>
        </authorList>
    </citation>
    <scope>NUCLEOTIDE SEQUENCE</scope>
    <source>
        <strain evidence="2">ATCC 43099</strain>
    </source>
</reference>
<protein>
    <submittedName>
        <fullName evidence="3">HNH endonuclease</fullName>
    </submittedName>
</protein>
<accession>D3SUH7</accession>
<dbReference type="Gene3D" id="3.90.75.20">
    <property type="match status" value="1"/>
</dbReference>
<feature type="domain" description="HNH nuclease" evidence="1">
    <location>
        <begin position="147"/>
        <end position="192"/>
    </location>
</feature>
<reference evidence="2 4" key="2">
    <citation type="journal article" date="2012" name="BMC Genomics">
        <title>A comparative genomics perspective on the genetic content of the alkaliphilic haloarchaeon Natrialba magadii ATCC 43099T.</title>
        <authorList>
            <person name="Siddaramappa S."/>
            <person name="Challacombe J.F."/>
            <person name="Decastro R.E."/>
            <person name="Pfeiffer F."/>
            <person name="Sastre D.E."/>
            <person name="Gimenez M.I."/>
            <person name="Paggi R.A."/>
            <person name="Detter J.C."/>
            <person name="Davenport K.W."/>
            <person name="Goodwin L.A."/>
            <person name="Kyrpides N."/>
            <person name="Tapia R."/>
            <person name="Pitluck S."/>
            <person name="Lucas S."/>
            <person name="Woyke T."/>
            <person name="Maupin-Furlow J.A."/>
        </authorList>
    </citation>
    <scope>NUCLEOTIDE SEQUENCE [LARGE SCALE GENOMIC DNA]</scope>
    <source>
        <strain evidence="2">ATCC 43099</strain>
        <strain evidence="4">ATCC 43099 / DSM 3394 / CCM 3739 / CIP 104546 / IAM 13178 / JCM 8861 / NBRC 102185 / NCIMB 2190 / MS3</strain>
    </source>
</reference>
<evidence type="ECO:0000259" key="1">
    <source>
        <dbReference type="Pfam" id="PF13392"/>
    </source>
</evidence>
<dbReference type="Pfam" id="PF13392">
    <property type="entry name" value="HNH_3"/>
    <property type="match status" value="1"/>
</dbReference>
<dbReference type="AlphaFoldDB" id="D3SUH7"/>
<dbReference type="EMBL" id="AOHS01000064">
    <property type="protein sequence ID" value="ELY23081.1"/>
    <property type="molecule type" value="Genomic_DNA"/>
</dbReference>
<keyword evidence="3" id="KW-0255">Endonuclease</keyword>